<dbReference type="SMART" id="SM00342">
    <property type="entry name" value="HTH_ARAC"/>
    <property type="match status" value="1"/>
</dbReference>
<comment type="caution">
    <text evidence="5">The sequence shown here is derived from an EMBL/GenBank/DDBJ whole genome shotgun (WGS) entry which is preliminary data.</text>
</comment>
<keyword evidence="1" id="KW-0805">Transcription regulation</keyword>
<dbReference type="PROSITE" id="PS01124">
    <property type="entry name" value="HTH_ARAC_FAMILY_2"/>
    <property type="match status" value="1"/>
</dbReference>
<reference evidence="5 6" key="1">
    <citation type="submission" date="2019-06" db="EMBL/GenBank/DDBJ databases">
        <title>Sequencing the genomes of 1000 actinobacteria strains.</title>
        <authorList>
            <person name="Klenk H.-P."/>
        </authorList>
    </citation>
    <scope>NUCLEOTIDE SEQUENCE [LARGE SCALE GENOMIC DNA]</scope>
    <source>
        <strain evidence="5 6">DSM 45301</strain>
    </source>
</reference>
<gene>
    <name evidence="5" type="ORF">FB558_4297</name>
</gene>
<evidence type="ECO:0000313" key="5">
    <source>
        <dbReference type="EMBL" id="TQM11727.1"/>
    </source>
</evidence>
<dbReference type="Pfam" id="PF12833">
    <property type="entry name" value="HTH_18"/>
    <property type="match status" value="1"/>
</dbReference>
<dbReference type="Gene3D" id="1.10.10.60">
    <property type="entry name" value="Homeodomain-like"/>
    <property type="match status" value="1"/>
</dbReference>
<dbReference type="InterPro" id="IPR035418">
    <property type="entry name" value="AraC-bd_2"/>
</dbReference>
<dbReference type="AlphaFoldDB" id="A0A543DQW9"/>
<organism evidence="5 6">
    <name type="scientific">Pseudonocardia kunmingensis</name>
    <dbReference type="NCBI Taxonomy" id="630975"/>
    <lineage>
        <taxon>Bacteria</taxon>
        <taxon>Bacillati</taxon>
        <taxon>Actinomycetota</taxon>
        <taxon>Actinomycetes</taxon>
        <taxon>Pseudonocardiales</taxon>
        <taxon>Pseudonocardiaceae</taxon>
        <taxon>Pseudonocardia</taxon>
    </lineage>
</organism>
<dbReference type="SUPFAM" id="SSF46689">
    <property type="entry name" value="Homeodomain-like"/>
    <property type="match status" value="1"/>
</dbReference>
<dbReference type="InterPro" id="IPR018060">
    <property type="entry name" value="HTH_AraC"/>
</dbReference>
<proteinExistence type="predicted"/>
<evidence type="ECO:0000256" key="3">
    <source>
        <dbReference type="ARBA" id="ARBA00023163"/>
    </source>
</evidence>
<dbReference type="RefSeq" id="WP_170231444.1">
    <property type="nucleotide sequence ID" value="NZ_VFPA01000002.1"/>
</dbReference>
<keyword evidence="6" id="KW-1185">Reference proteome</keyword>
<dbReference type="Pfam" id="PF14525">
    <property type="entry name" value="AraC_binding_2"/>
    <property type="match status" value="1"/>
</dbReference>
<dbReference type="InterPro" id="IPR009057">
    <property type="entry name" value="Homeodomain-like_sf"/>
</dbReference>
<protein>
    <submittedName>
        <fullName evidence="5">AraC-like DNA-binding protein</fullName>
    </submittedName>
</protein>
<accession>A0A543DQW9</accession>
<evidence type="ECO:0000313" key="6">
    <source>
        <dbReference type="Proteomes" id="UP000315677"/>
    </source>
</evidence>
<evidence type="ECO:0000259" key="4">
    <source>
        <dbReference type="PROSITE" id="PS01124"/>
    </source>
</evidence>
<feature type="domain" description="HTH araC/xylS-type" evidence="4">
    <location>
        <begin position="211"/>
        <end position="312"/>
    </location>
</feature>
<sequence length="317" mass="34060">MPAATVLSSVSTTAVDAPDRLAFWEHYNAEALVGLTCSTYAMEGLVARQLNLDLGGFRVADIAGNRHVIERAPALVRARPKDATFVTLLLEGEAFFYHADGCLTLGAGDVIVYETDRPYLFGFGSAMRQLLVDVPRPLFLEWCGPGIDRPLTVPGDGPGPASLTARALRETLLGLVDDPAVSPDTVRDQLLDLLQTMTTGRGTPSGTSRLLAAKAHIAEHLAEPSLCADSVARAVGVTPRHLNRAFATEGTTVAQYVQGRRLDSARVDLTASSTAHYRIADIACRWGFASQAHFTRLFRARFGCTPSDVRRGAAERG</sequence>
<dbReference type="EMBL" id="VFPA01000002">
    <property type="protein sequence ID" value="TQM11727.1"/>
    <property type="molecule type" value="Genomic_DNA"/>
</dbReference>
<dbReference type="GO" id="GO:0003700">
    <property type="term" value="F:DNA-binding transcription factor activity"/>
    <property type="evidence" value="ECO:0007669"/>
    <property type="project" value="InterPro"/>
</dbReference>
<dbReference type="GO" id="GO:0043565">
    <property type="term" value="F:sequence-specific DNA binding"/>
    <property type="evidence" value="ECO:0007669"/>
    <property type="project" value="InterPro"/>
</dbReference>
<evidence type="ECO:0000256" key="2">
    <source>
        <dbReference type="ARBA" id="ARBA00023125"/>
    </source>
</evidence>
<dbReference type="PRINTS" id="PR00032">
    <property type="entry name" value="HTHARAC"/>
</dbReference>
<dbReference type="Proteomes" id="UP000315677">
    <property type="component" value="Unassembled WGS sequence"/>
</dbReference>
<name>A0A543DQW9_9PSEU</name>
<dbReference type="InterPro" id="IPR020449">
    <property type="entry name" value="Tscrpt_reg_AraC-type_HTH"/>
</dbReference>
<evidence type="ECO:0000256" key="1">
    <source>
        <dbReference type="ARBA" id="ARBA00023015"/>
    </source>
</evidence>
<dbReference type="InterPro" id="IPR018062">
    <property type="entry name" value="HTH_AraC-typ_CS"/>
</dbReference>
<dbReference type="PANTHER" id="PTHR46796">
    <property type="entry name" value="HTH-TYPE TRANSCRIPTIONAL ACTIVATOR RHAS-RELATED"/>
    <property type="match status" value="1"/>
</dbReference>
<dbReference type="PROSITE" id="PS00041">
    <property type="entry name" value="HTH_ARAC_FAMILY_1"/>
    <property type="match status" value="1"/>
</dbReference>
<dbReference type="PANTHER" id="PTHR46796:SF6">
    <property type="entry name" value="ARAC SUBFAMILY"/>
    <property type="match status" value="1"/>
</dbReference>
<keyword evidence="3" id="KW-0804">Transcription</keyword>
<dbReference type="InterPro" id="IPR050204">
    <property type="entry name" value="AraC_XylS_family_regulators"/>
</dbReference>
<keyword evidence="2 5" id="KW-0238">DNA-binding</keyword>